<dbReference type="InterPro" id="IPR036425">
    <property type="entry name" value="MoaB/Mog-like_dom_sf"/>
</dbReference>
<evidence type="ECO:0000313" key="13">
    <source>
        <dbReference type="EMBL" id="ASP20461.1"/>
    </source>
</evidence>
<dbReference type="SUPFAM" id="SSF63867">
    <property type="entry name" value="MoeA C-terminal domain-like"/>
    <property type="match status" value="1"/>
</dbReference>
<dbReference type="AlphaFoldDB" id="A0A222E3C2"/>
<dbReference type="FunFam" id="2.170.190.11:FF:000004">
    <property type="entry name" value="Molybdopterin molybdenumtransferase"/>
    <property type="match status" value="1"/>
</dbReference>
<dbReference type="InterPro" id="IPR005110">
    <property type="entry name" value="MoeA_linker/N"/>
</dbReference>
<dbReference type="CDD" id="cd00887">
    <property type="entry name" value="MoeA"/>
    <property type="match status" value="1"/>
</dbReference>
<evidence type="ECO:0000256" key="1">
    <source>
        <dbReference type="ARBA" id="ARBA00001946"/>
    </source>
</evidence>
<dbReference type="FunFam" id="3.40.980.10:FF:000004">
    <property type="entry name" value="Molybdopterin molybdenumtransferase"/>
    <property type="match status" value="1"/>
</dbReference>
<dbReference type="NCBIfam" id="NF045515">
    <property type="entry name" value="Glp_gephyrin"/>
    <property type="match status" value="1"/>
</dbReference>
<dbReference type="PANTHER" id="PTHR10192">
    <property type="entry name" value="MOLYBDOPTERIN BIOSYNTHESIS PROTEIN"/>
    <property type="match status" value="1"/>
</dbReference>
<dbReference type="Pfam" id="PF03454">
    <property type="entry name" value="MoeA_C"/>
    <property type="match status" value="1"/>
</dbReference>
<accession>A0A222E3C2</accession>
<evidence type="ECO:0000256" key="5">
    <source>
        <dbReference type="ARBA" id="ARBA00022505"/>
    </source>
</evidence>
<dbReference type="InterPro" id="IPR036688">
    <property type="entry name" value="MoeA_C_domain_IV_sf"/>
</dbReference>
<dbReference type="InterPro" id="IPR036135">
    <property type="entry name" value="MoeA_linker/N_sf"/>
</dbReference>
<comment type="pathway">
    <text evidence="3 11">Cofactor biosynthesis; molybdopterin biosynthesis.</text>
</comment>
<evidence type="ECO:0000256" key="10">
    <source>
        <dbReference type="ARBA" id="ARBA00047317"/>
    </source>
</evidence>
<dbReference type="Pfam" id="PF03453">
    <property type="entry name" value="MoeA_N"/>
    <property type="match status" value="1"/>
</dbReference>
<evidence type="ECO:0000256" key="11">
    <source>
        <dbReference type="RuleBase" id="RU365090"/>
    </source>
</evidence>
<organism evidence="13 14">
    <name type="scientific">Antarctobacter heliothermus</name>
    <dbReference type="NCBI Taxonomy" id="74033"/>
    <lineage>
        <taxon>Bacteria</taxon>
        <taxon>Pseudomonadati</taxon>
        <taxon>Pseudomonadota</taxon>
        <taxon>Alphaproteobacteria</taxon>
        <taxon>Rhodobacterales</taxon>
        <taxon>Roseobacteraceae</taxon>
        <taxon>Antarctobacter</taxon>
    </lineage>
</organism>
<keyword evidence="5 11" id="KW-0500">Molybdenum</keyword>
<dbReference type="InterPro" id="IPR038987">
    <property type="entry name" value="MoeA-like"/>
</dbReference>
<dbReference type="Proteomes" id="UP000203589">
    <property type="component" value="Chromosome"/>
</dbReference>
<comment type="cofactor">
    <cofactor evidence="1 11">
        <name>Mg(2+)</name>
        <dbReference type="ChEBI" id="CHEBI:18420"/>
    </cofactor>
</comment>
<comment type="catalytic activity">
    <reaction evidence="10">
        <text>adenylyl-molybdopterin + molybdate = Mo-molybdopterin + AMP + H(+)</text>
        <dbReference type="Rhea" id="RHEA:35047"/>
        <dbReference type="ChEBI" id="CHEBI:15378"/>
        <dbReference type="ChEBI" id="CHEBI:36264"/>
        <dbReference type="ChEBI" id="CHEBI:62727"/>
        <dbReference type="ChEBI" id="CHEBI:71302"/>
        <dbReference type="ChEBI" id="CHEBI:456215"/>
        <dbReference type="EC" id="2.10.1.1"/>
    </reaction>
</comment>
<dbReference type="GO" id="GO:0006777">
    <property type="term" value="P:Mo-molybdopterin cofactor biosynthetic process"/>
    <property type="evidence" value="ECO:0007669"/>
    <property type="project" value="UniProtKB-UniRule"/>
</dbReference>
<evidence type="ECO:0000259" key="12">
    <source>
        <dbReference type="SMART" id="SM00852"/>
    </source>
</evidence>
<dbReference type="KEGG" id="aht:ANTHELSMS3_01773"/>
<evidence type="ECO:0000313" key="14">
    <source>
        <dbReference type="Proteomes" id="UP000203589"/>
    </source>
</evidence>
<evidence type="ECO:0000256" key="7">
    <source>
        <dbReference type="ARBA" id="ARBA00022723"/>
    </source>
</evidence>
<dbReference type="Gene3D" id="3.90.105.10">
    <property type="entry name" value="Molybdopterin biosynthesis moea protein, domain 2"/>
    <property type="match status" value="1"/>
</dbReference>
<dbReference type="SMART" id="SM00852">
    <property type="entry name" value="MoCF_biosynth"/>
    <property type="match status" value="1"/>
</dbReference>
<keyword evidence="9 11" id="KW-0501">Molybdenum cofactor biosynthesis</keyword>
<sequence length="418" mass="43251">MTAAVSCSAGKSSPTLSVDAARLRAIAAACPVVGHEMLALGKAVGRVSAAPVVSTSALPPFDNSAMDGYAVRLVDLTGNGPWHLPVVARIAAGDARALSLAAGSAARIFTGAPVPFGADAIVMQEQVVSTGGMISLTERPKLGQNIRRRGEDVAQGAPALAAGLTLTPPRLALLAGCGVASVAVRPRVRVAILSTGNELSEPGSGLGPGQIYNSNRVLLGTTLSGLPWVNLTDLGIRPDDPASIRKAIRHAAQTNDVVISSGGVSAGEEDHILDALRAEAAELDVLKVAIRPGKPLTIGRLGQTLYVGLPGNPYAAAITFAQIARPALRRMAGLLEKPDTWLPAVAGFTYRRRTGRREYVPVTWSERDSVGRPVLIRLGQGASASMSPLAQARGIAVIPPKCDMVIPGQTLQVEPFVD</sequence>
<dbReference type="RefSeq" id="WP_198319914.1">
    <property type="nucleotide sequence ID" value="NZ_CP022540.1"/>
</dbReference>
<dbReference type="EMBL" id="CP022540">
    <property type="protein sequence ID" value="ASP20461.1"/>
    <property type="molecule type" value="Genomic_DNA"/>
</dbReference>
<dbReference type="GO" id="GO:0046872">
    <property type="term" value="F:metal ion binding"/>
    <property type="evidence" value="ECO:0007669"/>
    <property type="project" value="UniProtKB-UniRule"/>
</dbReference>
<dbReference type="EC" id="2.10.1.1" evidence="11"/>
<dbReference type="GO" id="GO:0005829">
    <property type="term" value="C:cytosol"/>
    <property type="evidence" value="ECO:0007669"/>
    <property type="project" value="TreeGrafter"/>
</dbReference>
<dbReference type="PANTHER" id="PTHR10192:SF5">
    <property type="entry name" value="GEPHYRIN"/>
    <property type="match status" value="1"/>
</dbReference>
<dbReference type="Gene3D" id="2.170.190.11">
    <property type="entry name" value="Molybdopterin biosynthesis moea protein, domain 3"/>
    <property type="match status" value="1"/>
</dbReference>
<dbReference type="PROSITE" id="PS01079">
    <property type="entry name" value="MOCF_BIOSYNTHESIS_2"/>
    <property type="match status" value="1"/>
</dbReference>
<keyword evidence="8 11" id="KW-0460">Magnesium</keyword>
<dbReference type="Pfam" id="PF00994">
    <property type="entry name" value="MoCF_biosynth"/>
    <property type="match status" value="1"/>
</dbReference>
<evidence type="ECO:0000256" key="3">
    <source>
        <dbReference type="ARBA" id="ARBA00005046"/>
    </source>
</evidence>
<dbReference type="NCBIfam" id="TIGR00177">
    <property type="entry name" value="molyb_syn"/>
    <property type="match status" value="1"/>
</dbReference>
<dbReference type="InterPro" id="IPR001453">
    <property type="entry name" value="MoaB/Mog_dom"/>
</dbReference>
<comment type="similarity">
    <text evidence="4 11">Belongs to the MoeA family.</text>
</comment>
<evidence type="ECO:0000256" key="4">
    <source>
        <dbReference type="ARBA" id="ARBA00010763"/>
    </source>
</evidence>
<keyword evidence="7 11" id="KW-0479">Metal-binding</keyword>
<dbReference type="SUPFAM" id="SSF53218">
    <property type="entry name" value="Molybdenum cofactor biosynthesis proteins"/>
    <property type="match status" value="1"/>
</dbReference>
<dbReference type="SUPFAM" id="SSF63882">
    <property type="entry name" value="MoeA N-terminal region -like"/>
    <property type="match status" value="1"/>
</dbReference>
<dbReference type="InterPro" id="IPR008284">
    <property type="entry name" value="MoCF_biosynth_CS"/>
</dbReference>
<reference evidence="13 14" key="1">
    <citation type="submission" date="2017-07" db="EMBL/GenBank/DDBJ databases">
        <title>Genome Sequence of Antarctobacter heliothermus Strain SMS3 Isolated from a culture of the Diatom Skeletonema marinoi.</title>
        <authorList>
            <person name="Topel M."/>
            <person name="Pinder M.I.M."/>
            <person name="Johansson O.N."/>
            <person name="Kourtchenko O."/>
            <person name="Godhe A."/>
            <person name="Clarke A.K."/>
        </authorList>
    </citation>
    <scope>NUCLEOTIDE SEQUENCE [LARGE SCALE GENOMIC DNA]</scope>
    <source>
        <strain evidence="13 14">SMS3</strain>
    </source>
</reference>
<dbReference type="Gene3D" id="2.40.340.10">
    <property type="entry name" value="MoeA, C-terminal, domain IV"/>
    <property type="match status" value="1"/>
</dbReference>
<comment type="function">
    <text evidence="2 11">Catalyzes the insertion of molybdate into adenylated molybdopterin with the concomitant release of AMP.</text>
</comment>
<dbReference type="Gene3D" id="3.40.980.10">
    <property type="entry name" value="MoaB/Mog-like domain"/>
    <property type="match status" value="1"/>
</dbReference>
<dbReference type="UniPathway" id="UPA00344"/>
<keyword evidence="6 11" id="KW-0808">Transferase</keyword>
<keyword evidence="14" id="KW-1185">Reference proteome</keyword>
<evidence type="ECO:0000256" key="9">
    <source>
        <dbReference type="ARBA" id="ARBA00023150"/>
    </source>
</evidence>
<evidence type="ECO:0000256" key="6">
    <source>
        <dbReference type="ARBA" id="ARBA00022679"/>
    </source>
</evidence>
<protein>
    <recommendedName>
        <fullName evidence="11">Molybdopterin molybdenumtransferase</fullName>
        <ecNumber evidence="11">2.10.1.1</ecNumber>
    </recommendedName>
</protein>
<evidence type="ECO:0000256" key="2">
    <source>
        <dbReference type="ARBA" id="ARBA00002901"/>
    </source>
</evidence>
<gene>
    <name evidence="13" type="ORF">ANTHELSMS3_01773</name>
</gene>
<evidence type="ECO:0000256" key="8">
    <source>
        <dbReference type="ARBA" id="ARBA00022842"/>
    </source>
</evidence>
<dbReference type="InterPro" id="IPR005111">
    <property type="entry name" value="MoeA_C_domain_IV"/>
</dbReference>
<name>A0A222E3C2_9RHOB</name>
<feature type="domain" description="MoaB/Mog" evidence="12">
    <location>
        <begin position="191"/>
        <end position="330"/>
    </location>
</feature>
<proteinExistence type="inferred from homology"/>
<dbReference type="GO" id="GO:0061599">
    <property type="term" value="F:molybdopterin molybdotransferase activity"/>
    <property type="evidence" value="ECO:0007669"/>
    <property type="project" value="UniProtKB-UniRule"/>
</dbReference>